<dbReference type="PROSITE" id="PS50043">
    <property type="entry name" value="HTH_LUXR_2"/>
    <property type="match status" value="1"/>
</dbReference>
<dbReference type="PROSITE" id="PS50110">
    <property type="entry name" value="RESPONSE_REGULATORY"/>
    <property type="match status" value="1"/>
</dbReference>
<dbReference type="CDD" id="cd06170">
    <property type="entry name" value="LuxR_C_like"/>
    <property type="match status" value="1"/>
</dbReference>
<dbReference type="InterPro" id="IPR058245">
    <property type="entry name" value="NreC/VraR/RcsB-like_REC"/>
</dbReference>
<dbReference type="AlphaFoldDB" id="A0A4Q1KRB9"/>
<gene>
    <name evidence="6" type="ORF">EQG68_09645</name>
</gene>
<dbReference type="GO" id="GO:0006355">
    <property type="term" value="P:regulation of DNA-templated transcription"/>
    <property type="evidence" value="ECO:0007669"/>
    <property type="project" value="InterPro"/>
</dbReference>
<keyword evidence="2" id="KW-0238">DNA-binding</keyword>
<dbReference type="SUPFAM" id="SSF46894">
    <property type="entry name" value="C-terminal effector domain of the bipartite response regulators"/>
    <property type="match status" value="1"/>
</dbReference>
<dbReference type="Pfam" id="PF00072">
    <property type="entry name" value="Response_reg"/>
    <property type="match status" value="1"/>
</dbReference>
<dbReference type="PRINTS" id="PR00038">
    <property type="entry name" value="HTHLUXR"/>
</dbReference>
<comment type="caution">
    <text evidence="6">The sequence shown here is derived from an EMBL/GenBank/DDBJ whole genome shotgun (WGS) entry which is preliminary data.</text>
</comment>
<dbReference type="PROSITE" id="PS00622">
    <property type="entry name" value="HTH_LUXR_1"/>
    <property type="match status" value="1"/>
</dbReference>
<accession>A0A4Q1KRB9</accession>
<dbReference type="SUPFAM" id="SSF52172">
    <property type="entry name" value="CheY-like"/>
    <property type="match status" value="1"/>
</dbReference>
<name>A0A4Q1KRB9_9FLAO</name>
<protein>
    <submittedName>
        <fullName evidence="6">Response regulator transcription factor</fullName>
    </submittedName>
</protein>
<dbReference type="InterPro" id="IPR001789">
    <property type="entry name" value="Sig_transdc_resp-reg_receiver"/>
</dbReference>
<dbReference type="CDD" id="cd17535">
    <property type="entry name" value="REC_NarL-like"/>
    <property type="match status" value="1"/>
</dbReference>
<dbReference type="PANTHER" id="PTHR45566">
    <property type="entry name" value="HTH-TYPE TRANSCRIPTIONAL REGULATOR YHJB-RELATED"/>
    <property type="match status" value="1"/>
</dbReference>
<dbReference type="InterPro" id="IPR051015">
    <property type="entry name" value="EvgA-like"/>
</dbReference>
<evidence type="ECO:0000256" key="2">
    <source>
        <dbReference type="ARBA" id="ARBA00023125"/>
    </source>
</evidence>
<feature type="domain" description="HTH luxR-type" evidence="4">
    <location>
        <begin position="152"/>
        <end position="217"/>
    </location>
</feature>
<dbReference type="Gene3D" id="3.40.50.2300">
    <property type="match status" value="1"/>
</dbReference>
<keyword evidence="7" id="KW-1185">Reference proteome</keyword>
<dbReference type="Pfam" id="PF00196">
    <property type="entry name" value="GerE"/>
    <property type="match status" value="1"/>
</dbReference>
<dbReference type="Proteomes" id="UP000289734">
    <property type="component" value="Unassembled WGS sequence"/>
</dbReference>
<dbReference type="EMBL" id="SBKQ01000009">
    <property type="protein sequence ID" value="RXR31514.1"/>
    <property type="molecule type" value="Genomic_DNA"/>
</dbReference>
<proteinExistence type="predicted"/>
<dbReference type="OrthoDB" id="1013073at2"/>
<dbReference type="InterPro" id="IPR011006">
    <property type="entry name" value="CheY-like_superfamily"/>
</dbReference>
<dbReference type="GO" id="GO:0000160">
    <property type="term" value="P:phosphorelay signal transduction system"/>
    <property type="evidence" value="ECO:0007669"/>
    <property type="project" value="InterPro"/>
</dbReference>
<dbReference type="SMART" id="SM00421">
    <property type="entry name" value="HTH_LUXR"/>
    <property type="match status" value="1"/>
</dbReference>
<evidence type="ECO:0000313" key="7">
    <source>
        <dbReference type="Proteomes" id="UP000289734"/>
    </source>
</evidence>
<dbReference type="InterPro" id="IPR016032">
    <property type="entry name" value="Sig_transdc_resp-reg_C-effctor"/>
</dbReference>
<evidence type="ECO:0000256" key="3">
    <source>
        <dbReference type="PROSITE-ProRule" id="PRU00169"/>
    </source>
</evidence>
<dbReference type="PANTHER" id="PTHR45566:SF2">
    <property type="entry name" value="NARL SUBFAMILY"/>
    <property type="match status" value="1"/>
</dbReference>
<evidence type="ECO:0000256" key="1">
    <source>
        <dbReference type="ARBA" id="ARBA00022553"/>
    </source>
</evidence>
<reference evidence="7" key="1">
    <citation type="submission" date="2019-01" db="EMBL/GenBank/DDBJ databases">
        <title>Cytophagaceae bacterium strain CAR-16.</title>
        <authorList>
            <person name="Chen W.-M."/>
        </authorList>
    </citation>
    <scope>NUCLEOTIDE SEQUENCE [LARGE SCALE GENOMIC DNA]</scope>
    <source>
        <strain evidence="7">ICH-30</strain>
    </source>
</reference>
<feature type="modified residue" description="4-aspartylphosphate" evidence="3">
    <location>
        <position position="64"/>
    </location>
</feature>
<sequence>MSEMDEVIKRTCRFIIADDHMVVRQGMSLLVKETFPNAIIFQADNFTKIKGILIEEKIDVLILDVSFPEGNSISLLQEVKQIQPDCKIMIFSALEEEVHALHFYNAGVHAYLNKLSEEEIIQKALVTLVTQGRFVSELSKELILNSITTGKSINPIQSLSERELEVARLMVKGFGNLEISNALQLQKTTISTYKKRIFEKLQVDHLAGLIELFSHYLD</sequence>
<organism evidence="6 7">
    <name type="scientific">Flavobacterium piscinae</name>
    <dbReference type="NCBI Taxonomy" id="2506424"/>
    <lineage>
        <taxon>Bacteria</taxon>
        <taxon>Pseudomonadati</taxon>
        <taxon>Bacteroidota</taxon>
        <taxon>Flavobacteriia</taxon>
        <taxon>Flavobacteriales</taxon>
        <taxon>Flavobacteriaceae</taxon>
        <taxon>Flavobacterium</taxon>
    </lineage>
</organism>
<dbReference type="SMART" id="SM00448">
    <property type="entry name" value="REC"/>
    <property type="match status" value="1"/>
</dbReference>
<evidence type="ECO:0000313" key="6">
    <source>
        <dbReference type="EMBL" id="RXR31514.1"/>
    </source>
</evidence>
<dbReference type="GO" id="GO:0003677">
    <property type="term" value="F:DNA binding"/>
    <property type="evidence" value="ECO:0007669"/>
    <property type="project" value="UniProtKB-KW"/>
</dbReference>
<evidence type="ECO:0000259" key="5">
    <source>
        <dbReference type="PROSITE" id="PS50110"/>
    </source>
</evidence>
<keyword evidence="1 3" id="KW-0597">Phosphoprotein</keyword>
<dbReference type="InterPro" id="IPR000792">
    <property type="entry name" value="Tscrpt_reg_LuxR_C"/>
</dbReference>
<evidence type="ECO:0000259" key="4">
    <source>
        <dbReference type="PROSITE" id="PS50043"/>
    </source>
</evidence>
<feature type="domain" description="Response regulatory" evidence="5">
    <location>
        <begin position="13"/>
        <end position="129"/>
    </location>
</feature>